<name>A0AA39FBZ4_MICHY</name>
<dbReference type="Proteomes" id="UP001168972">
    <property type="component" value="Unassembled WGS sequence"/>
</dbReference>
<gene>
    <name evidence="1" type="ORF">PV327_004087</name>
</gene>
<reference evidence="1" key="1">
    <citation type="journal article" date="2023" name="bioRxiv">
        <title>Scaffold-level genome assemblies of two parasitoid biocontrol wasps reveal the parthenogenesis mechanism and an associated novel virus.</title>
        <authorList>
            <person name="Inwood S."/>
            <person name="Skelly J."/>
            <person name="Guhlin J."/>
            <person name="Harrop T."/>
            <person name="Goldson S."/>
            <person name="Dearden P."/>
        </authorList>
    </citation>
    <scope>NUCLEOTIDE SEQUENCE</scope>
    <source>
        <strain evidence="1">Lincoln</strain>
        <tissue evidence="1">Whole body</tissue>
    </source>
</reference>
<sequence length="86" mass="9969">MGIPQDLKTAICKSVKKTFLIRNMNKFNRVINLMCSSATIKKSQKRLESKPVDVPPSSEQLFVQNVNMHRLGENMFNFKFIVIMKH</sequence>
<proteinExistence type="predicted"/>
<evidence type="ECO:0000313" key="2">
    <source>
        <dbReference type="Proteomes" id="UP001168972"/>
    </source>
</evidence>
<organism evidence="1 2">
    <name type="scientific">Microctonus hyperodae</name>
    <name type="common">Parasitoid wasp</name>
    <dbReference type="NCBI Taxonomy" id="165561"/>
    <lineage>
        <taxon>Eukaryota</taxon>
        <taxon>Metazoa</taxon>
        <taxon>Ecdysozoa</taxon>
        <taxon>Arthropoda</taxon>
        <taxon>Hexapoda</taxon>
        <taxon>Insecta</taxon>
        <taxon>Pterygota</taxon>
        <taxon>Neoptera</taxon>
        <taxon>Endopterygota</taxon>
        <taxon>Hymenoptera</taxon>
        <taxon>Apocrita</taxon>
        <taxon>Ichneumonoidea</taxon>
        <taxon>Braconidae</taxon>
        <taxon>Euphorinae</taxon>
        <taxon>Microctonus</taxon>
    </lineage>
</organism>
<evidence type="ECO:0000313" key="1">
    <source>
        <dbReference type="EMBL" id="KAK0166594.1"/>
    </source>
</evidence>
<reference evidence="1" key="2">
    <citation type="submission" date="2023-03" db="EMBL/GenBank/DDBJ databases">
        <authorList>
            <person name="Inwood S.N."/>
            <person name="Skelly J.G."/>
            <person name="Guhlin J."/>
            <person name="Harrop T.W.R."/>
            <person name="Goldson S.G."/>
            <person name="Dearden P.K."/>
        </authorList>
    </citation>
    <scope>NUCLEOTIDE SEQUENCE</scope>
    <source>
        <strain evidence="1">Lincoln</strain>
        <tissue evidence="1">Whole body</tissue>
    </source>
</reference>
<comment type="caution">
    <text evidence="1">The sequence shown here is derived from an EMBL/GenBank/DDBJ whole genome shotgun (WGS) entry which is preliminary data.</text>
</comment>
<accession>A0AA39FBZ4</accession>
<keyword evidence="2" id="KW-1185">Reference proteome</keyword>
<dbReference type="AlphaFoldDB" id="A0AA39FBZ4"/>
<dbReference type="EMBL" id="JAQQBR010001832">
    <property type="protein sequence ID" value="KAK0166594.1"/>
    <property type="molecule type" value="Genomic_DNA"/>
</dbReference>
<protein>
    <submittedName>
        <fullName evidence="1">Uncharacterized protein</fullName>
    </submittedName>
</protein>